<reference evidence="2 3" key="1">
    <citation type="journal article" date="2018" name="Sci. Rep.">
        <title>Genomic signatures of local adaptation to the degree of environmental predictability in rotifers.</title>
        <authorList>
            <person name="Franch-Gras L."/>
            <person name="Hahn C."/>
            <person name="Garcia-Roger E.M."/>
            <person name="Carmona M.J."/>
            <person name="Serra M."/>
            <person name="Gomez A."/>
        </authorList>
    </citation>
    <scope>NUCLEOTIDE SEQUENCE [LARGE SCALE GENOMIC DNA]</scope>
    <source>
        <strain evidence="2">HYR1</strain>
    </source>
</reference>
<evidence type="ECO:0000256" key="1">
    <source>
        <dbReference type="SAM" id="Phobius"/>
    </source>
</evidence>
<keyword evidence="1" id="KW-1133">Transmembrane helix</keyword>
<dbReference type="AlphaFoldDB" id="A0A3M7QD50"/>
<sequence length="246" mass="26968">MSRTNCTIGLMNRAIVALDDKFFAQRERIGFFFLEYVDVLIAAGSHFPGEGQVVGALGRGTDDGVADVPLVQHGHGLGVADVFEVRVVDNPFGVHLFVKVAFFFLVESLAVLLSAPVVVVRVFGGLPFLGLVPQVAGPRDQVDAKFLRVEIADPRVYYHAGFDSVLWVADLVVGQVAQRYEALAAVLEHCAHSDRRPRTLVRVEMGPHFADFVEVVLLTEGAFPHARVVVLDRVGRVYLFFSNLVV</sequence>
<proteinExistence type="predicted"/>
<keyword evidence="1" id="KW-0472">Membrane</keyword>
<comment type="caution">
    <text evidence="2">The sequence shown here is derived from an EMBL/GenBank/DDBJ whole genome shotgun (WGS) entry which is preliminary data.</text>
</comment>
<accession>A0A3M7QD50</accession>
<organism evidence="2 3">
    <name type="scientific">Brachionus plicatilis</name>
    <name type="common">Marine rotifer</name>
    <name type="synonym">Brachionus muelleri</name>
    <dbReference type="NCBI Taxonomy" id="10195"/>
    <lineage>
        <taxon>Eukaryota</taxon>
        <taxon>Metazoa</taxon>
        <taxon>Spiralia</taxon>
        <taxon>Gnathifera</taxon>
        <taxon>Rotifera</taxon>
        <taxon>Eurotatoria</taxon>
        <taxon>Monogononta</taxon>
        <taxon>Pseudotrocha</taxon>
        <taxon>Ploima</taxon>
        <taxon>Brachionidae</taxon>
        <taxon>Brachionus</taxon>
    </lineage>
</organism>
<evidence type="ECO:0000313" key="3">
    <source>
        <dbReference type="Proteomes" id="UP000276133"/>
    </source>
</evidence>
<protein>
    <submittedName>
        <fullName evidence="2">Uncharacterized protein</fullName>
    </submittedName>
</protein>
<evidence type="ECO:0000313" key="2">
    <source>
        <dbReference type="EMBL" id="RNA09223.1"/>
    </source>
</evidence>
<dbReference type="Proteomes" id="UP000276133">
    <property type="component" value="Unassembled WGS sequence"/>
</dbReference>
<keyword evidence="1" id="KW-0812">Transmembrane</keyword>
<feature type="transmembrane region" description="Helical" evidence="1">
    <location>
        <begin position="100"/>
        <end position="123"/>
    </location>
</feature>
<dbReference type="EMBL" id="REGN01006512">
    <property type="protein sequence ID" value="RNA09223.1"/>
    <property type="molecule type" value="Genomic_DNA"/>
</dbReference>
<gene>
    <name evidence="2" type="ORF">BpHYR1_009711</name>
</gene>
<name>A0A3M7QD50_BRAPC</name>
<keyword evidence="3" id="KW-1185">Reference proteome</keyword>